<evidence type="ECO:0000256" key="3">
    <source>
        <dbReference type="ARBA" id="ARBA00022801"/>
    </source>
</evidence>
<name>A0A9W8MY96_9AGAR</name>
<keyword evidence="4" id="KW-0809">Transit peptide</keyword>
<evidence type="ECO:0000313" key="8">
    <source>
        <dbReference type="Proteomes" id="UP001148786"/>
    </source>
</evidence>
<feature type="domain" description="HotDog ACOT-type" evidence="6">
    <location>
        <begin position="113"/>
        <end position="242"/>
    </location>
</feature>
<dbReference type="PANTHER" id="PTHR12655">
    <property type="entry name" value="ACYL-COA THIOESTERASE"/>
    <property type="match status" value="1"/>
</dbReference>
<keyword evidence="2" id="KW-0677">Repeat</keyword>
<evidence type="ECO:0000256" key="1">
    <source>
        <dbReference type="ARBA" id="ARBA00010458"/>
    </source>
</evidence>
<dbReference type="PROSITE" id="PS51770">
    <property type="entry name" value="HOTDOG_ACOT"/>
    <property type="match status" value="2"/>
</dbReference>
<evidence type="ECO:0000313" key="7">
    <source>
        <dbReference type="EMBL" id="KAJ3514812.1"/>
    </source>
</evidence>
<protein>
    <recommendedName>
        <fullName evidence="6">HotDog ACOT-type domain-containing protein</fullName>
    </recommendedName>
</protein>
<feature type="domain" description="HotDog ACOT-type" evidence="6">
    <location>
        <begin position="317"/>
        <end position="434"/>
    </location>
</feature>
<dbReference type="Gene3D" id="3.10.129.10">
    <property type="entry name" value="Hotdog Thioesterase"/>
    <property type="match status" value="2"/>
</dbReference>
<keyword evidence="3" id="KW-0378">Hydrolase</keyword>
<accession>A0A9W8MY96</accession>
<gene>
    <name evidence="7" type="ORF">NLJ89_g2148</name>
</gene>
<evidence type="ECO:0000256" key="4">
    <source>
        <dbReference type="ARBA" id="ARBA00022946"/>
    </source>
</evidence>
<comment type="caution">
    <text evidence="7">The sequence shown here is derived from an EMBL/GenBank/DDBJ whole genome shotgun (WGS) entry which is preliminary data.</text>
</comment>
<dbReference type="Proteomes" id="UP001148786">
    <property type="component" value="Unassembled WGS sequence"/>
</dbReference>
<evidence type="ECO:0000259" key="6">
    <source>
        <dbReference type="PROSITE" id="PS51770"/>
    </source>
</evidence>
<dbReference type="CDD" id="cd03442">
    <property type="entry name" value="BFIT_BACH"/>
    <property type="match status" value="2"/>
</dbReference>
<dbReference type="GO" id="GO:0006637">
    <property type="term" value="P:acyl-CoA metabolic process"/>
    <property type="evidence" value="ECO:0007669"/>
    <property type="project" value="TreeGrafter"/>
</dbReference>
<dbReference type="OrthoDB" id="331699at2759"/>
<proteinExistence type="inferred from homology"/>
<evidence type="ECO:0000256" key="2">
    <source>
        <dbReference type="ARBA" id="ARBA00022737"/>
    </source>
</evidence>
<keyword evidence="8" id="KW-1185">Reference proteome</keyword>
<organism evidence="7 8">
    <name type="scientific">Agrocybe chaxingu</name>
    <dbReference type="NCBI Taxonomy" id="84603"/>
    <lineage>
        <taxon>Eukaryota</taxon>
        <taxon>Fungi</taxon>
        <taxon>Dikarya</taxon>
        <taxon>Basidiomycota</taxon>
        <taxon>Agaricomycotina</taxon>
        <taxon>Agaricomycetes</taxon>
        <taxon>Agaricomycetidae</taxon>
        <taxon>Agaricales</taxon>
        <taxon>Agaricineae</taxon>
        <taxon>Strophariaceae</taxon>
        <taxon>Agrocybe</taxon>
    </lineage>
</organism>
<dbReference type="PANTHER" id="PTHR12655:SF0">
    <property type="entry name" value="ACYL-COENZYME A THIOESTERASE 9, MITOCHONDRIAL"/>
    <property type="match status" value="1"/>
</dbReference>
<evidence type="ECO:0000256" key="5">
    <source>
        <dbReference type="SAM" id="MobiDB-lite"/>
    </source>
</evidence>
<reference evidence="7" key="1">
    <citation type="submission" date="2022-07" db="EMBL/GenBank/DDBJ databases">
        <title>Genome Sequence of Agrocybe chaxingu.</title>
        <authorList>
            <person name="Buettner E."/>
        </authorList>
    </citation>
    <scope>NUCLEOTIDE SEQUENCE</scope>
    <source>
        <strain evidence="7">MP-N11</strain>
    </source>
</reference>
<dbReference type="GO" id="GO:0047617">
    <property type="term" value="F:fatty acyl-CoA hydrolase activity"/>
    <property type="evidence" value="ECO:0007669"/>
    <property type="project" value="TreeGrafter"/>
</dbReference>
<dbReference type="EMBL" id="JANKHO010000126">
    <property type="protein sequence ID" value="KAJ3514812.1"/>
    <property type="molecule type" value="Genomic_DNA"/>
</dbReference>
<sequence>MFRPALPRVACHRSGHLFRFIHPSPSTTNTHVSKLSEAVREENKDVATMDALLKAVRERSDPTYHNVVPMRSPILWSEALLSAGTNGGGTRSSEAAAPPTSEIPLTPRNMGDSYSEVILPFGSSSELLEKYTNASGGIRTGKLMEHLDSLAGSIAYKHMLGPTVQSLGRLEERGFYIVTASVDRLDMLAPLNPSRDLRLSGQVIYTGRSSMEVAVKMEAIGKDLPDETVLVGRFSMVCRNAITNKAREVNPLIISTSQERGLYALGEHMKQRRQSLAQRSLSKVPPSSAEAADLHSFYLQHGQGREGEDTKDHAWMGDTILEKCLLMFPQERNVHQKIFGGYLMRLAYELGFTNASMFTRGHVRFLSSDSISFAQPVPIGSILRLRSQILYTSSSSEYPIIVHVGVKANVVDVKTGTEQTTNDFRFTWCQEKGKASPALRQVVPKTYKGTLSRMEAMLWLEGKRALELGAEIRGSRTGTSTVANTTVTERLLCHHDLGAIDALRPRPLDPSALQWGKSLDVVDQRLGDSSFRYVDLGVIMPILLHNERFIILSQYEYFFQRIMAIKEAHRPGVALVGSPGIGKSSFLIFMLLKHLVNQEHVVLALRSKVYVFNSNGVFATRSGTDLAYLFDSPTYKDVLALVDSDEKVSEPDPGLVHSGLFAVHATSPQQARYKIWVNQRRDVTLVMDPLTIDDMHALVSLENPDCLREDVEAATLMYGSNSRTIADIFQDPNGDLLQEMKIAQSLDSLSLSQLEELIRKPHDGDKQTTHVLLQSASSNPPPQKGDRRYLATDTMAHSIASRYIWKRLYKFLGSSLQEIRRLFVSLAGMTLSSAMRGWLFEAWCHDRLCQAEAPFTLTEMVKISSRLLRWHSTCQLPLGPKKEFELYPSSTKFASTKDGDKYYVPQEGNDPTFDSFIRISDQLGIGFQMTIYPDHTLKVKGLELLSKRIDTEERMFVFVIPTGHTFECEAPSTRWMNKFKFYILEVDFGHPVLQKGVSLRLETPSDDWEADMSE</sequence>
<dbReference type="SUPFAM" id="SSF54637">
    <property type="entry name" value="Thioesterase/thiol ester dehydrase-isomerase"/>
    <property type="match status" value="2"/>
</dbReference>
<dbReference type="GO" id="GO:0005739">
    <property type="term" value="C:mitochondrion"/>
    <property type="evidence" value="ECO:0007669"/>
    <property type="project" value="TreeGrafter"/>
</dbReference>
<dbReference type="InterPro" id="IPR029069">
    <property type="entry name" value="HotDog_dom_sf"/>
</dbReference>
<comment type="similarity">
    <text evidence="1">Belongs to the acyl coenzyme A hydrolase family.</text>
</comment>
<dbReference type="AlphaFoldDB" id="A0A9W8MY96"/>
<feature type="region of interest" description="Disordered" evidence="5">
    <location>
        <begin position="85"/>
        <end position="109"/>
    </location>
</feature>
<dbReference type="InterPro" id="IPR033120">
    <property type="entry name" value="HOTDOG_ACOT"/>
</dbReference>